<comment type="caution">
    <text evidence="1">The sequence shown here is derived from an EMBL/GenBank/DDBJ whole genome shotgun (WGS) entry which is preliminary data.</text>
</comment>
<name>A0A2C6MCU1_9FIRM</name>
<proteinExistence type="predicted"/>
<accession>A0A2C6MCU1</accession>
<dbReference type="EMBL" id="AWQQ01000094">
    <property type="protein sequence ID" value="PHJ37374.1"/>
    <property type="molecule type" value="Genomic_DNA"/>
</dbReference>
<organism evidence="1 2">
    <name type="scientific">Desulforamulus profundi</name>
    <dbReference type="NCBI Taxonomy" id="1383067"/>
    <lineage>
        <taxon>Bacteria</taxon>
        <taxon>Bacillati</taxon>
        <taxon>Bacillota</taxon>
        <taxon>Clostridia</taxon>
        <taxon>Eubacteriales</taxon>
        <taxon>Peptococcaceae</taxon>
        <taxon>Desulforamulus</taxon>
    </lineage>
</organism>
<dbReference type="Proteomes" id="UP000222564">
    <property type="component" value="Unassembled WGS sequence"/>
</dbReference>
<dbReference type="AlphaFoldDB" id="A0A2C6MCU1"/>
<protein>
    <submittedName>
        <fullName evidence="1">Uncharacterized protein</fullName>
    </submittedName>
</protein>
<dbReference type="RefSeq" id="WP_238473282.1">
    <property type="nucleotide sequence ID" value="NZ_AWQQ01000094.1"/>
</dbReference>
<gene>
    <name evidence="1" type="ORF">P378_16595</name>
</gene>
<sequence length="153" mass="17428">MSVKPKTKVFKKNAEIIIDKGEQHPYGFDEIPSTESSASTYTVPDDSTYFLFNRSGVKRLSKGQSVSLTPQGEIRRYYYGYPTDRIYPRQQEELTGELLLDDILSHYRRTEAFDKSVFSSCALSKTASQYIEKCEASGLINTVAKQFIEEGRL</sequence>
<evidence type="ECO:0000313" key="2">
    <source>
        <dbReference type="Proteomes" id="UP000222564"/>
    </source>
</evidence>
<keyword evidence="2" id="KW-1185">Reference proteome</keyword>
<evidence type="ECO:0000313" key="1">
    <source>
        <dbReference type="EMBL" id="PHJ37374.1"/>
    </source>
</evidence>
<reference evidence="1 2" key="1">
    <citation type="submission" date="2013-09" db="EMBL/GenBank/DDBJ databases">
        <title>Biodegradation of hydrocarbons in the deep terrestrial subsurface : characterization of a microbial consortium composed of two Desulfotomaculum species originating from a deep geological formation.</title>
        <authorList>
            <person name="Aullo T."/>
            <person name="Berlendis S."/>
            <person name="Lascourreges J.-F."/>
            <person name="Dessort D."/>
            <person name="Saint-Laurent S."/>
            <person name="Schraauwers B."/>
            <person name="Mas J."/>
            <person name="Magot M."/>
            <person name="Ranchou-Peyruse A."/>
        </authorList>
    </citation>
    <scope>NUCLEOTIDE SEQUENCE [LARGE SCALE GENOMIC DNA]</scope>
    <source>
        <strain evidence="1 2">Bs107</strain>
    </source>
</reference>